<dbReference type="Proteomes" id="UP001596391">
    <property type="component" value="Unassembled WGS sequence"/>
</dbReference>
<protein>
    <recommendedName>
        <fullName evidence="3">Oxidoreductase</fullName>
    </recommendedName>
</protein>
<dbReference type="EMBL" id="JBHSWI010000001">
    <property type="protein sequence ID" value="MFC6647221.1"/>
    <property type="molecule type" value="Genomic_DNA"/>
</dbReference>
<reference evidence="2" key="1">
    <citation type="journal article" date="2019" name="Int. J. Syst. Evol. Microbiol.">
        <title>The Global Catalogue of Microorganisms (GCM) 10K type strain sequencing project: providing services to taxonomists for standard genome sequencing and annotation.</title>
        <authorList>
            <consortium name="The Broad Institute Genomics Platform"/>
            <consortium name="The Broad Institute Genome Sequencing Center for Infectious Disease"/>
            <person name="Wu L."/>
            <person name="Ma J."/>
        </authorList>
    </citation>
    <scope>NUCLEOTIDE SEQUENCE [LARGE SCALE GENOMIC DNA]</scope>
    <source>
        <strain evidence="2">CGMCC 1.16026</strain>
    </source>
</reference>
<dbReference type="Gene3D" id="3.30.360.10">
    <property type="entry name" value="Dihydrodipicolinate Reductase, domain 2"/>
    <property type="match status" value="1"/>
</dbReference>
<keyword evidence="2" id="KW-1185">Reference proteome</keyword>
<dbReference type="RefSeq" id="WP_390236114.1">
    <property type="nucleotide sequence ID" value="NZ_JBHSWI010000001.1"/>
</dbReference>
<sequence>MRDAVRGEAPLAIPAEDAFRVARLLELALASSRERRTLAVEL</sequence>
<evidence type="ECO:0000313" key="1">
    <source>
        <dbReference type="EMBL" id="MFC6647221.1"/>
    </source>
</evidence>
<evidence type="ECO:0000313" key="2">
    <source>
        <dbReference type="Proteomes" id="UP001596391"/>
    </source>
</evidence>
<organism evidence="1 2">
    <name type="scientific">Granulicella cerasi</name>
    <dbReference type="NCBI Taxonomy" id="741063"/>
    <lineage>
        <taxon>Bacteria</taxon>
        <taxon>Pseudomonadati</taxon>
        <taxon>Acidobacteriota</taxon>
        <taxon>Terriglobia</taxon>
        <taxon>Terriglobales</taxon>
        <taxon>Acidobacteriaceae</taxon>
        <taxon>Granulicella</taxon>
    </lineage>
</organism>
<proteinExistence type="predicted"/>
<evidence type="ECO:0008006" key="3">
    <source>
        <dbReference type="Google" id="ProtNLM"/>
    </source>
</evidence>
<accession>A0ABW1ZCK1</accession>
<gene>
    <name evidence="1" type="ORF">ACFQBQ_16920</name>
</gene>
<comment type="caution">
    <text evidence="1">The sequence shown here is derived from an EMBL/GenBank/DDBJ whole genome shotgun (WGS) entry which is preliminary data.</text>
</comment>
<name>A0ABW1ZCK1_9BACT</name>